<evidence type="ECO:0000256" key="3">
    <source>
        <dbReference type="ARBA" id="ARBA00022448"/>
    </source>
</evidence>
<evidence type="ECO:0000256" key="8">
    <source>
        <dbReference type="SAM" id="Coils"/>
    </source>
</evidence>
<evidence type="ECO:0000313" key="11">
    <source>
        <dbReference type="Proteomes" id="UP000469430"/>
    </source>
</evidence>
<name>A0A6I4U205_9SPHN</name>
<evidence type="ECO:0000256" key="9">
    <source>
        <dbReference type="SAM" id="SignalP"/>
    </source>
</evidence>
<dbReference type="Pfam" id="PF02321">
    <property type="entry name" value="OEP"/>
    <property type="match status" value="2"/>
</dbReference>
<evidence type="ECO:0000256" key="6">
    <source>
        <dbReference type="ARBA" id="ARBA00023136"/>
    </source>
</evidence>
<comment type="similarity">
    <text evidence="2">Belongs to the outer membrane factor (OMF) (TC 1.B.17) family.</text>
</comment>
<feature type="signal peptide" evidence="9">
    <location>
        <begin position="1"/>
        <end position="15"/>
    </location>
</feature>
<keyword evidence="4" id="KW-1134">Transmembrane beta strand</keyword>
<keyword evidence="8" id="KW-0175">Coiled coil</keyword>
<accession>A0A6I4U205</accession>
<keyword evidence="3" id="KW-0813">Transport</keyword>
<reference evidence="10 11" key="1">
    <citation type="submission" date="2019-12" db="EMBL/GenBank/DDBJ databases">
        <title>Genomic-based taxomic classification of the family Erythrobacteraceae.</title>
        <authorList>
            <person name="Xu L."/>
        </authorList>
    </citation>
    <scope>NUCLEOTIDE SEQUENCE [LARGE SCALE GENOMIC DNA]</scope>
    <source>
        <strain evidence="10 11">S36</strain>
    </source>
</reference>
<keyword evidence="11" id="KW-1185">Reference proteome</keyword>
<evidence type="ECO:0000256" key="1">
    <source>
        <dbReference type="ARBA" id="ARBA00004442"/>
    </source>
</evidence>
<dbReference type="AlphaFoldDB" id="A0A6I4U205"/>
<dbReference type="OrthoDB" id="314748at2"/>
<evidence type="ECO:0000256" key="5">
    <source>
        <dbReference type="ARBA" id="ARBA00022692"/>
    </source>
</evidence>
<keyword evidence="7" id="KW-0998">Cell outer membrane</keyword>
<dbReference type="InterPro" id="IPR003423">
    <property type="entry name" value="OMP_efflux"/>
</dbReference>
<dbReference type="PANTHER" id="PTHR30026">
    <property type="entry name" value="OUTER MEMBRANE PROTEIN TOLC"/>
    <property type="match status" value="1"/>
</dbReference>
<feature type="coiled-coil region" evidence="8">
    <location>
        <begin position="132"/>
        <end position="197"/>
    </location>
</feature>
<dbReference type="PANTHER" id="PTHR30026:SF22">
    <property type="entry name" value="OUTER MEMBRANE EFFLUX PROTEIN"/>
    <property type="match status" value="1"/>
</dbReference>
<dbReference type="EMBL" id="WTYJ01000005">
    <property type="protein sequence ID" value="MXP00908.1"/>
    <property type="molecule type" value="Genomic_DNA"/>
</dbReference>
<keyword evidence="6" id="KW-0472">Membrane</keyword>
<feature type="chain" id="PRO_5026052309" evidence="9">
    <location>
        <begin position="16"/>
        <end position="422"/>
    </location>
</feature>
<comment type="subcellular location">
    <subcellularLocation>
        <location evidence="1">Cell outer membrane</location>
    </subcellularLocation>
</comment>
<sequence length="422" mass="46582">MLVPFGVLLSAPAWASVPPVLTMQDAVTAALAWHPSIDEAVQRINAQGEEIDVARAGYRPRVSGGISTGYQNNTANGWRPRANVTASQMLFDFGKVMNTVRFAEAGARVSRARLLLAVDSLIRDTSFSVIEIQRAEALLAVANDQLTELRAIEQLVRLRFERGAATRSDALQAQARVTGAEATIQQIEAEQDRWQSNLAYLLGENEIGDVVPETPEWLEASCGQLEPDWTDVPAIIEAFATRDQAMAEFERAKADRMPTISLEAGGSTEIQDPVSNRADYSFGIRVTSPLYNGGAVTARARGAGFALRAADAAEARVRNDISRLLAEAQQQVFGLQDVLKTLAQREADMRETGRLYRLQYLEMGTRTLVDLLNSQQELNQVRFDAVNTTHDLRRLRIDCTFYSGSARRSFRLKGQRVQGEIL</sequence>
<evidence type="ECO:0000256" key="2">
    <source>
        <dbReference type="ARBA" id="ARBA00007613"/>
    </source>
</evidence>
<dbReference type="GO" id="GO:1990281">
    <property type="term" value="C:efflux pump complex"/>
    <property type="evidence" value="ECO:0007669"/>
    <property type="project" value="TreeGrafter"/>
</dbReference>
<evidence type="ECO:0000313" key="10">
    <source>
        <dbReference type="EMBL" id="MXP00908.1"/>
    </source>
</evidence>
<dbReference type="GO" id="GO:0015562">
    <property type="term" value="F:efflux transmembrane transporter activity"/>
    <property type="evidence" value="ECO:0007669"/>
    <property type="project" value="InterPro"/>
</dbReference>
<dbReference type="GO" id="GO:0009279">
    <property type="term" value="C:cell outer membrane"/>
    <property type="evidence" value="ECO:0007669"/>
    <property type="project" value="UniProtKB-SubCell"/>
</dbReference>
<gene>
    <name evidence="10" type="ORF">GRI97_18120</name>
</gene>
<dbReference type="SUPFAM" id="SSF56954">
    <property type="entry name" value="Outer membrane efflux proteins (OEP)"/>
    <property type="match status" value="1"/>
</dbReference>
<evidence type="ECO:0000256" key="7">
    <source>
        <dbReference type="ARBA" id="ARBA00023237"/>
    </source>
</evidence>
<dbReference type="Proteomes" id="UP000469430">
    <property type="component" value="Unassembled WGS sequence"/>
</dbReference>
<keyword evidence="9" id="KW-0732">Signal</keyword>
<protein>
    <submittedName>
        <fullName evidence="10">Transporter</fullName>
    </submittedName>
</protein>
<keyword evidence="5" id="KW-0812">Transmembrane</keyword>
<evidence type="ECO:0000256" key="4">
    <source>
        <dbReference type="ARBA" id="ARBA00022452"/>
    </source>
</evidence>
<organism evidence="10 11">
    <name type="scientific">Croceibacterium xixiisoli</name>
    <dbReference type="NCBI Taxonomy" id="1476466"/>
    <lineage>
        <taxon>Bacteria</taxon>
        <taxon>Pseudomonadati</taxon>
        <taxon>Pseudomonadota</taxon>
        <taxon>Alphaproteobacteria</taxon>
        <taxon>Sphingomonadales</taxon>
        <taxon>Erythrobacteraceae</taxon>
        <taxon>Croceibacterium</taxon>
    </lineage>
</organism>
<comment type="caution">
    <text evidence="10">The sequence shown here is derived from an EMBL/GenBank/DDBJ whole genome shotgun (WGS) entry which is preliminary data.</text>
</comment>
<dbReference type="GO" id="GO:0015288">
    <property type="term" value="F:porin activity"/>
    <property type="evidence" value="ECO:0007669"/>
    <property type="project" value="TreeGrafter"/>
</dbReference>
<dbReference type="InterPro" id="IPR051906">
    <property type="entry name" value="TolC-like"/>
</dbReference>
<dbReference type="Gene3D" id="1.20.1600.10">
    <property type="entry name" value="Outer membrane efflux proteins (OEP)"/>
    <property type="match status" value="1"/>
</dbReference>
<proteinExistence type="inferred from homology"/>